<evidence type="ECO:0000313" key="1">
    <source>
        <dbReference type="EMBL" id="GFY55564.1"/>
    </source>
</evidence>
<sequence>MRKNSGNPCDFCPDCVNGDQNEEPITNPDLHEEDECCSCCCCSCSSAEELPVPPEEKSVVDRAVIEKKDLLSHLSIARTNREPASIQNLPAICGGTC</sequence>
<dbReference type="EMBL" id="BMAV01010471">
    <property type="protein sequence ID" value="GFY55564.1"/>
    <property type="molecule type" value="Genomic_DNA"/>
</dbReference>
<reference evidence="1" key="1">
    <citation type="submission" date="2020-08" db="EMBL/GenBank/DDBJ databases">
        <title>Multicomponent nature underlies the extraordinary mechanical properties of spider dragline silk.</title>
        <authorList>
            <person name="Kono N."/>
            <person name="Nakamura H."/>
            <person name="Mori M."/>
            <person name="Yoshida Y."/>
            <person name="Ohtoshi R."/>
            <person name="Malay A.D."/>
            <person name="Moran D.A.P."/>
            <person name="Tomita M."/>
            <person name="Numata K."/>
            <person name="Arakawa K."/>
        </authorList>
    </citation>
    <scope>NUCLEOTIDE SEQUENCE</scope>
</reference>
<dbReference type="AlphaFoldDB" id="A0A8X7C834"/>
<name>A0A8X7C834_9ARAC</name>
<organism evidence="1 2">
    <name type="scientific">Trichonephila inaurata madagascariensis</name>
    <dbReference type="NCBI Taxonomy" id="2747483"/>
    <lineage>
        <taxon>Eukaryota</taxon>
        <taxon>Metazoa</taxon>
        <taxon>Ecdysozoa</taxon>
        <taxon>Arthropoda</taxon>
        <taxon>Chelicerata</taxon>
        <taxon>Arachnida</taxon>
        <taxon>Araneae</taxon>
        <taxon>Araneomorphae</taxon>
        <taxon>Entelegynae</taxon>
        <taxon>Araneoidea</taxon>
        <taxon>Nephilidae</taxon>
        <taxon>Trichonephila</taxon>
        <taxon>Trichonephila inaurata</taxon>
    </lineage>
</organism>
<dbReference type="Proteomes" id="UP000886998">
    <property type="component" value="Unassembled WGS sequence"/>
</dbReference>
<accession>A0A8X7C834</accession>
<proteinExistence type="predicted"/>
<keyword evidence="2" id="KW-1185">Reference proteome</keyword>
<protein>
    <submittedName>
        <fullName evidence="1">Uncharacterized protein</fullName>
    </submittedName>
</protein>
<comment type="caution">
    <text evidence="1">The sequence shown here is derived from an EMBL/GenBank/DDBJ whole genome shotgun (WGS) entry which is preliminary data.</text>
</comment>
<evidence type="ECO:0000313" key="2">
    <source>
        <dbReference type="Proteomes" id="UP000886998"/>
    </source>
</evidence>
<dbReference type="OrthoDB" id="6436836at2759"/>
<gene>
    <name evidence="1" type="ORF">TNIN_82401</name>
</gene>